<feature type="region of interest" description="Disordered" evidence="1">
    <location>
        <begin position="75"/>
        <end position="137"/>
    </location>
</feature>
<evidence type="ECO:0000313" key="4">
    <source>
        <dbReference type="Proteomes" id="UP001642482"/>
    </source>
</evidence>
<dbReference type="Proteomes" id="UP001642482">
    <property type="component" value="Unassembled WGS sequence"/>
</dbReference>
<accession>A0ABP0BZ70</accession>
<protein>
    <submittedName>
        <fullName evidence="3">Uncharacterized protein</fullName>
    </submittedName>
</protein>
<organism evidence="3 4">
    <name type="scientific">Sporothrix eucalyptigena</name>
    <dbReference type="NCBI Taxonomy" id="1812306"/>
    <lineage>
        <taxon>Eukaryota</taxon>
        <taxon>Fungi</taxon>
        <taxon>Dikarya</taxon>
        <taxon>Ascomycota</taxon>
        <taxon>Pezizomycotina</taxon>
        <taxon>Sordariomycetes</taxon>
        <taxon>Sordariomycetidae</taxon>
        <taxon>Ophiostomatales</taxon>
        <taxon>Ophiostomataceae</taxon>
        <taxon>Sporothrix</taxon>
    </lineage>
</organism>
<keyword evidence="2" id="KW-0732">Signal</keyword>
<keyword evidence="4" id="KW-1185">Reference proteome</keyword>
<sequence>MARAMLPFVAVAALAPTVLAGPCRPVDACHAVADLVQLIRNDAYGAEFCQDLLGIVSSTDTLTATSTPATVTVDHSSTSIETDHLTSTKRSVSTDLSKSTTHTTTTQTDTSLSTFTPKTSTTTTTTGTETTTTTSSLTETDSTTITVTSSFSTVTTSTEYDTKSSTITDTVSSTTTTTTTTSSGFNGYIPAPGRRWLAGFGPREVEPRRPMATPGNLIGYPAADLRLACKCINMGAPTYTTVTTTVLPTQTATSEVDVSSKTTVVSTELDVSTLHSTTVDSTSTTTTTTTTSSTSTAPTSTSTFTSSATVTETSTSTGLSTVTSTATSTSDVTSTSTTISTSFIHVSSTTTTSDISTKTQTSHITCETGQNFIDEDLGDWTKAPYGGGAFYASCPDAADCLNIYSTPNHYFYIDQGFTAIPGQTYVVSFTYRASIYNPNGAVFGCVIVDNDNDDQITPLAESSNGQNSQYYLLQASFTAENPNLSIYCGVRTPDHTFRNGWFYVTDIEVQEVICTDS</sequence>
<evidence type="ECO:0000256" key="1">
    <source>
        <dbReference type="SAM" id="MobiDB-lite"/>
    </source>
</evidence>
<evidence type="ECO:0000256" key="2">
    <source>
        <dbReference type="SAM" id="SignalP"/>
    </source>
</evidence>
<name>A0ABP0BZ70_9PEZI</name>
<feature type="chain" id="PRO_5046297014" evidence="2">
    <location>
        <begin position="21"/>
        <end position="517"/>
    </location>
</feature>
<feature type="region of interest" description="Disordered" evidence="1">
    <location>
        <begin position="274"/>
        <end position="308"/>
    </location>
</feature>
<reference evidence="3 4" key="1">
    <citation type="submission" date="2024-01" db="EMBL/GenBank/DDBJ databases">
        <authorList>
            <person name="Allen C."/>
            <person name="Tagirdzhanova G."/>
        </authorList>
    </citation>
    <scope>NUCLEOTIDE SEQUENCE [LARGE SCALE GENOMIC DNA]</scope>
</reference>
<proteinExistence type="predicted"/>
<comment type="caution">
    <text evidence="3">The sequence shown here is derived from an EMBL/GenBank/DDBJ whole genome shotgun (WGS) entry which is preliminary data.</text>
</comment>
<dbReference type="EMBL" id="CAWUHD010000058">
    <property type="protein sequence ID" value="CAK7225024.1"/>
    <property type="molecule type" value="Genomic_DNA"/>
</dbReference>
<dbReference type="Gene3D" id="2.60.120.260">
    <property type="entry name" value="Galactose-binding domain-like"/>
    <property type="match status" value="1"/>
</dbReference>
<evidence type="ECO:0000313" key="3">
    <source>
        <dbReference type="EMBL" id="CAK7225024.1"/>
    </source>
</evidence>
<feature type="compositionally biased region" description="Low complexity" evidence="1">
    <location>
        <begin position="93"/>
        <end position="137"/>
    </location>
</feature>
<gene>
    <name evidence="3" type="ORF">SEUCBS140593_005763</name>
</gene>
<feature type="signal peptide" evidence="2">
    <location>
        <begin position="1"/>
        <end position="20"/>
    </location>
</feature>